<evidence type="ECO:0000313" key="4">
    <source>
        <dbReference type="Proteomes" id="UP000299102"/>
    </source>
</evidence>
<gene>
    <name evidence="3" type="ORF">EVAR_95615_1</name>
</gene>
<keyword evidence="2" id="KW-1133">Transmembrane helix</keyword>
<dbReference type="Proteomes" id="UP000299102">
    <property type="component" value="Unassembled WGS sequence"/>
</dbReference>
<proteinExistence type="predicted"/>
<keyword evidence="2" id="KW-0812">Transmembrane</keyword>
<reference evidence="3 4" key="1">
    <citation type="journal article" date="2019" name="Commun. Biol.">
        <title>The bagworm genome reveals a unique fibroin gene that provides high tensile strength.</title>
        <authorList>
            <person name="Kono N."/>
            <person name="Nakamura H."/>
            <person name="Ohtoshi R."/>
            <person name="Tomita M."/>
            <person name="Numata K."/>
            <person name="Arakawa K."/>
        </authorList>
    </citation>
    <scope>NUCLEOTIDE SEQUENCE [LARGE SCALE GENOMIC DNA]</scope>
</reference>
<evidence type="ECO:0000313" key="3">
    <source>
        <dbReference type="EMBL" id="GBP38995.1"/>
    </source>
</evidence>
<protein>
    <submittedName>
        <fullName evidence="3">Uncharacterized protein</fullName>
    </submittedName>
</protein>
<sequence length="166" mass="19109">MVKMKIKYHIGFSSVTVSNKSLSELACCPPARYKKESVSDAAKAPLDVRFALGRDSNSDIGRSKATRRPPDNRRPHRNTEVRPTVNPSRRNYGDTEKQVYRRSRYRFEPSTNRIRSRGYAPGYWIRSLREIRVTSCRVQINAAGAGGRGFVVFFFAFVFFLPRSRR</sequence>
<name>A0A4C1VMK3_EUMVA</name>
<dbReference type="EMBL" id="BGZK01000357">
    <property type="protein sequence ID" value="GBP38995.1"/>
    <property type="molecule type" value="Genomic_DNA"/>
</dbReference>
<comment type="caution">
    <text evidence="3">The sequence shown here is derived from an EMBL/GenBank/DDBJ whole genome shotgun (WGS) entry which is preliminary data.</text>
</comment>
<dbReference type="AlphaFoldDB" id="A0A4C1VMK3"/>
<organism evidence="3 4">
    <name type="scientific">Eumeta variegata</name>
    <name type="common">Bagworm moth</name>
    <name type="synonym">Eumeta japonica</name>
    <dbReference type="NCBI Taxonomy" id="151549"/>
    <lineage>
        <taxon>Eukaryota</taxon>
        <taxon>Metazoa</taxon>
        <taxon>Ecdysozoa</taxon>
        <taxon>Arthropoda</taxon>
        <taxon>Hexapoda</taxon>
        <taxon>Insecta</taxon>
        <taxon>Pterygota</taxon>
        <taxon>Neoptera</taxon>
        <taxon>Endopterygota</taxon>
        <taxon>Lepidoptera</taxon>
        <taxon>Glossata</taxon>
        <taxon>Ditrysia</taxon>
        <taxon>Tineoidea</taxon>
        <taxon>Psychidae</taxon>
        <taxon>Oiketicinae</taxon>
        <taxon>Eumeta</taxon>
    </lineage>
</organism>
<evidence type="ECO:0000256" key="2">
    <source>
        <dbReference type="SAM" id="Phobius"/>
    </source>
</evidence>
<accession>A0A4C1VMK3</accession>
<evidence type="ECO:0000256" key="1">
    <source>
        <dbReference type="SAM" id="MobiDB-lite"/>
    </source>
</evidence>
<keyword evidence="4" id="KW-1185">Reference proteome</keyword>
<feature type="compositionally biased region" description="Basic and acidic residues" evidence="1">
    <location>
        <begin position="68"/>
        <end position="80"/>
    </location>
</feature>
<feature type="transmembrane region" description="Helical" evidence="2">
    <location>
        <begin position="142"/>
        <end position="161"/>
    </location>
</feature>
<feature type="region of interest" description="Disordered" evidence="1">
    <location>
        <begin position="55"/>
        <end position="96"/>
    </location>
</feature>
<keyword evidence="2" id="KW-0472">Membrane</keyword>